<gene>
    <name evidence="1" type="ORF">BDD43_3106</name>
</gene>
<dbReference type="Proteomes" id="UP000268007">
    <property type="component" value="Unassembled WGS sequence"/>
</dbReference>
<organism evidence="1 2">
    <name type="scientific">Mucilaginibacter gracilis</name>
    <dbReference type="NCBI Taxonomy" id="423350"/>
    <lineage>
        <taxon>Bacteria</taxon>
        <taxon>Pseudomonadati</taxon>
        <taxon>Bacteroidota</taxon>
        <taxon>Sphingobacteriia</taxon>
        <taxon>Sphingobacteriales</taxon>
        <taxon>Sphingobacteriaceae</taxon>
        <taxon>Mucilaginibacter</taxon>
    </lineage>
</organism>
<accession>A0A495J273</accession>
<evidence type="ECO:0000313" key="1">
    <source>
        <dbReference type="EMBL" id="RKR82913.1"/>
    </source>
</evidence>
<keyword evidence="2" id="KW-1185">Reference proteome</keyword>
<protein>
    <recommendedName>
        <fullName evidence="3">Mobilization protein MobC</fullName>
    </recommendedName>
</protein>
<reference evidence="1 2" key="1">
    <citation type="submission" date="2018-10" db="EMBL/GenBank/DDBJ databases">
        <title>Genomic Encyclopedia of Archaeal and Bacterial Type Strains, Phase II (KMG-II): from individual species to whole genera.</title>
        <authorList>
            <person name="Goeker M."/>
        </authorList>
    </citation>
    <scope>NUCLEOTIDE SEQUENCE [LARGE SCALE GENOMIC DNA]</scope>
    <source>
        <strain evidence="1 2">DSM 18602</strain>
    </source>
</reference>
<dbReference type="AlphaFoldDB" id="A0A495J273"/>
<dbReference type="EMBL" id="RBKU01000001">
    <property type="protein sequence ID" value="RKR82913.1"/>
    <property type="molecule type" value="Genomic_DNA"/>
</dbReference>
<name>A0A495J273_9SPHI</name>
<evidence type="ECO:0008006" key="3">
    <source>
        <dbReference type="Google" id="ProtNLM"/>
    </source>
</evidence>
<evidence type="ECO:0000313" key="2">
    <source>
        <dbReference type="Proteomes" id="UP000268007"/>
    </source>
</evidence>
<dbReference type="RefSeq" id="WP_246001592.1">
    <property type="nucleotide sequence ID" value="NZ_RBKU01000001.1"/>
</dbReference>
<comment type="caution">
    <text evidence="1">The sequence shown here is derived from an EMBL/GenBank/DDBJ whole genome shotgun (WGS) entry which is preliminary data.</text>
</comment>
<sequence length="121" mass="13768">MPVRTRVTKATAERLEKLRTFSDCRSIGELARRILSSGTITIFQKDASMDGPMEQLVLIRKELKAIGVNMNQVTKSYHQSRDENTRAFYALKLAAQYQEAANRIPLLLSLISQLSKKWLAK</sequence>
<proteinExistence type="predicted"/>